<dbReference type="PANTHER" id="PTHR43194:SF2">
    <property type="entry name" value="PEROXISOMAL MEMBRANE PROTEIN LPX1"/>
    <property type="match status" value="1"/>
</dbReference>
<dbReference type="PANTHER" id="PTHR43194">
    <property type="entry name" value="HYDROLASE ALPHA/BETA FOLD FAMILY"/>
    <property type="match status" value="1"/>
</dbReference>
<feature type="domain" description="AB hydrolase-1" evidence="1">
    <location>
        <begin position="40"/>
        <end position="280"/>
    </location>
</feature>
<dbReference type="Pfam" id="PF12697">
    <property type="entry name" value="Abhydrolase_6"/>
    <property type="match status" value="1"/>
</dbReference>
<organism evidence="2 3">
    <name type="scientific">Prauserella oleivorans</name>
    <dbReference type="NCBI Taxonomy" id="1478153"/>
    <lineage>
        <taxon>Bacteria</taxon>
        <taxon>Bacillati</taxon>
        <taxon>Actinomycetota</taxon>
        <taxon>Actinomycetes</taxon>
        <taxon>Pseudonocardiales</taxon>
        <taxon>Pseudonocardiaceae</taxon>
        <taxon>Prauserella</taxon>
    </lineage>
</organism>
<evidence type="ECO:0000313" key="2">
    <source>
        <dbReference type="EMBL" id="MFD2801658.1"/>
    </source>
</evidence>
<dbReference type="GO" id="GO:0016787">
    <property type="term" value="F:hydrolase activity"/>
    <property type="evidence" value="ECO:0007669"/>
    <property type="project" value="UniProtKB-KW"/>
</dbReference>
<proteinExistence type="predicted"/>
<dbReference type="InterPro" id="IPR029058">
    <property type="entry name" value="AB_hydrolase_fold"/>
</dbReference>
<name>A0ABW5WCE2_9PSEU</name>
<accession>A0ABW5WCE2</accession>
<dbReference type="InterPro" id="IPR050228">
    <property type="entry name" value="Carboxylesterase_BioH"/>
</dbReference>
<sequence>MTAAFSQLSPHGARRVELPGKYGPIAALSGPEPAEPRATVLLVPGYTGSKEDFAPLLDDIAAAGFHPVAVDLPGQYESPGPADETAYLPGPLGEVVADLVATLAGDGRPVLLLGHSYGGLVARGAVLAGAPIAGLTLLDSGPEKLPPGFRLSALDVGEPLLRSRGVEAAYALREEISARTPGWVALAEELRAFLRARFVASTAAGLLGMAHALRTEPDRVEELAAALAARKAPALVVAGERDDAWTVDQQKDMARRLDAPFAVVEHAAHSPNTENPRGLLDILLTEWRSWLG</sequence>
<dbReference type="Gene3D" id="3.40.50.1820">
    <property type="entry name" value="alpha/beta hydrolase"/>
    <property type="match status" value="1"/>
</dbReference>
<comment type="caution">
    <text evidence="2">The sequence shown here is derived from an EMBL/GenBank/DDBJ whole genome shotgun (WGS) entry which is preliminary data.</text>
</comment>
<reference evidence="3" key="1">
    <citation type="journal article" date="2019" name="Int. J. Syst. Evol. Microbiol.">
        <title>The Global Catalogue of Microorganisms (GCM) 10K type strain sequencing project: providing services to taxonomists for standard genome sequencing and annotation.</title>
        <authorList>
            <consortium name="The Broad Institute Genomics Platform"/>
            <consortium name="The Broad Institute Genome Sequencing Center for Infectious Disease"/>
            <person name="Wu L."/>
            <person name="Ma J."/>
        </authorList>
    </citation>
    <scope>NUCLEOTIDE SEQUENCE [LARGE SCALE GENOMIC DNA]</scope>
    <source>
        <strain evidence="3">IBRC-M 10906</strain>
    </source>
</reference>
<protein>
    <submittedName>
        <fullName evidence="2">Alpha/beta hydrolase</fullName>
    </submittedName>
</protein>
<gene>
    <name evidence="2" type="ORF">ACFS2C_19900</name>
</gene>
<keyword evidence="3" id="KW-1185">Reference proteome</keyword>
<dbReference type="SUPFAM" id="SSF53474">
    <property type="entry name" value="alpha/beta-Hydrolases"/>
    <property type="match status" value="1"/>
</dbReference>
<dbReference type="RefSeq" id="WP_377393309.1">
    <property type="nucleotide sequence ID" value="NZ_JBHSAN010000035.1"/>
</dbReference>
<dbReference type="Proteomes" id="UP001597478">
    <property type="component" value="Unassembled WGS sequence"/>
</dbReference>
<evidence type="ECO:0000259" key="1">
    <source>
        <dbReference type="Pfam" id="PF12697"/>
    </source>
</evidence>
<dbReference type="EMBL" id="JBHUOF010000034">
    <property type="protein sequence ID" value="MFD2801658.1"/>
    <property type="molecule type" value="Genomic_DNA"/>
</dbReference>
<dbReference type="InterPro" id="IPR000073">
    <property type="entry name" value="AB_hydrolase_1"/>
</dbReference>
<evidence type="ECO:0000313" key="3">
    <source>
        <dbReference type="Proteomes" id="UP001597478"/>
    </source>
</evidence>
<keyword evidence="2" id="KW-0378">Hydrolase</keyword>